<dbReference type="Pfam" id="PF03547">
    <property type="entry name" value="Mem_trans"/>
    <property type="match status" value="1"/>
</dbReference>
<evidence type="ECO:0000256" key="7">
    <source>
        <dbReference type="ARBA" id="ARBA00023136"/>
    </source>
</evidence>
<dbReference type="PANTHER" id="PTHR36838:SF1">
    <property type="entry name" value="SLR1864 PROTEIN"/>
    <property type="match status" value="1"/>
</dbReference>
<keyword evidence="7 8" id="KW-0472">Membrane</keyword>
<feature type="transmembrane region" description="Helical" evidence="8">
    <location>
        <begin position="68"/>
        <end position="91"/>
    </location>
</feature>
<dbReference type="Gene3D" id="1.20.1530.20">
    <property type="match status" value="1"/>
</dbReference>
<dbReference type="PANTHER" id="PTHR36838">
    <property type="entry name" value="AUXIN EFFLUX CARRIER FAMILY PROTEIN"/>
    <property type="match status" value="1"/>
</dbReference>
<reference evidence="9 10" key="2">
    <citation type="journal article" date="2016" name="Int. J. Syst. Evol. Microbiol.">
        <title>Bacillus gobiensis sp. nov., isolated from a soil sample.</title>
        <authorList>
            <person name="Liu B."/>
            <person name="Liu G.H."/>
            <person name="Cetin S."/>
            <person name="Schumann P."/>
            <person name="Pan Z.Z."/>
            <person name="Chen Q.Q."/>
        </authorList>
    </citation>
    <scope>NUCLEOTIDE SEQUENCE [LARGE SCALE GENOMIC DNA]</scope>
    <source>
        <strain evidence="9 10">FJAT-4402</strain>
    </source>
</reference>
<keyword evidence="3" id="KW-0813">Transport</keyword>
<protein>
    <submittedName>
        <fullName evidence="9">Transporter</fullName>
    </submittedName>
</protein>
<dbReference type="PATRIC" id="fig|1441095.3.peg.3314"/>
<evidence type="ECO:0000256" key="8">
    <source>
        <dbReference type="SAM" id="Phobius"/>
    </source>
</evidence>
<name>A0A0M4FT15_9BACI</name>
<dbReference type="OrthoDB" id="9798064at2"/>
<feature type="transmembrane region" description="Helical" evidence="8">
    <location>
        <begin position="206"/>
        <end position="225"/>
    </location>
</feature>
<dbReference type="EMBL" id="CP012600">
    <property type="protein sequence ID" value="ALC82747.1"/>
    <property type="molecule type" value="Genomic_DNA"/>
</dbReference>
<evidence type="ECO:0000256" key="2">
    <source>
        <dbReference type="ARBA" id="ARBA00010145"/>
    </source>
</evidence>
<feature type="transmembrane region" description="Helical" evidence="8">
    <location>
        <begin position="103"/>
        <end position="122"/>
    </location>
</feature>
<reference evidence="10" key="1">
    <citation type="submission" date="2015-08" db="EMBL/GenBank/DDBJ databases">
        <title>Genome sequencing project for genomic taxonomy and phylogenomics of Bacillus-like bacteria.</title>
        <authorList>
            <person name="Liu B."/>
            <person name="Wang J."/>
            <person name="Zhu Y."/>
            <person name="Liu G."/>
            <person name="Chen Q."/>
            <person name="Chen Z."/>
            <person name="Lan J."/>
            <person name="Che J."/>
            <person name="Ge C."/>
            <person name="Shi H."/>
            <person name="Pan Z."/>
            <person name="Liu X."/>
        </authorList>
    </citation>
    <scope>NUCLEOTIDE SEQUENCE [LARGE SCALE GENOMIC DNA]</scope>
    <source>
        <strain evidence="10">FJAT-4402</strain>
    </source>
</reference>
<feature type="transmembrane region" description="Helical" evidence="8">
    <location>
        <begin position="170"/>
        <end position="194"/>
    </location>
</feature>
<evidence type="ECO:0000313" key="10">
    <source>
        <dbReference type="Proteomes" id="UP000067625"/>
    </source>
</evidence>
<dbReference type="RefSeq" id="WP_053604558.1">
    <property type="nucleotide sequence ID" value="NZ_CP012600.1"/>
</dbReference>
<evidence type="ECO:0000313" key="9">
    <source>
        <dbReference type="EMBL" id="ALC82747.1"/>
    </source>
</evidence>
<evidence type="ECO:0000256" key="3">
    <source>
        <dbReference type="ARBA" id="ARBA00022448"/>
    </source>
</evidence>
<sequence>MNFFSILILLAPIFFVILLGWFAGRYGGYDGKSSKGISSFVTKYALPAHFLASTLATPKDEFKAEIPLMVTLVLGIIGFYIIVLLVVRYVFSYQLTGASMFSLNSAQPTFAFMGISVLGSLYGAGEVAIPIAITGIVVNALLDPLSIIIGTIGEKAADRTEGLGKVTLKAILHGLSVPLAWAPLLGTLLVFLGFKAPDLIGNMLDMIGTTTSGVALFAVGVTVGIKKIKFSFPAFSIAFLKTVVQPIFTFGIALLIGLTADEVTKSVLLVAFPGSAVAVMISTQFKSQEAETASAFVISAILSLITLPILISLLV</sequence>
<dbReference type="AlphaFoldDB" id="A0A0M4FT15"/>
<proteinExistence type="inferred from homology"/>
<evidence type="ECO:0000256" key="5">
    <source>
        <dbReference type="ARBA" id="ARBA00022692"/>
    </source>
</evidence>
<dbReference type="GO" id="GO:0055085">
    <property type="term" value="P:transmembrane transport"/>
    <property type="evidence" value="ECO:0007669"/>
    <property type="project" value="InterPro"/>
</dbReference>
<evidence type="ECO:0000256" key="1">
    <source>
        <dbReference type="ARBA" id="ARBA00004651"/>
    </source>
</evidence>
<keyword evidence="5 8" id="KW-0812">Transmembrane</keyword>
<comment type="similarity">
    <text evidence="2">Belongs to the auxin efflux carrier (TC 2.A.69) family.</text>
</comment>
<feature type="transmembrane region" description="Helical" evidence="8">
    <location>
        <begin position="128"/>
        <end position="149"/>
    </location>
</feature>
<dbReference type="InterPro" id="IPR038770">
    <property type="entry name" value="Na+/solute_symporter_sf"/>
</dbReference>
<evidence type="ECO:0000256" key="6">
    <source>
        <dbReference type="ARBA" id="ARBA00022989"/>
    </source>
</evidence>
<dbReference type="STRING" id="1441095.AM592_15015"/>
<accession>A0A0M4FT15</accession>
<feature type="transmembrane region" description="Helical" evidence="8">
    <location>
        <begin position="295"/>
        <end position="314"/>
    </location>
</feature>
<gene>
    <name evidence="9" type="ORF">AM592_15015</name>
</gene>
<organism evidence="9 10">
    <name type="scientific">Bacillus gobiensis</name>
    <dbReference type="NCBI Taxonomy" id="1441095"/>
    <lineage>
        <taxon>Bacteria</taxon>
        <taxon>Bacillati</taxon>
        <taxon>Bacillota</taxon>
        <taxon>Bacilli</taxon>
        <taxon>Bacillales</taxon>
        <taxon>Bacillaceae</taxon>
        <taxon>Bacillus</taxon>
    </lineage>
</organism>
<dbReference type="GO" id="GO:0005886">
    <property type="term" value="C:plasma membrane"/>
    <property type="evidence" value="ECO:0007669"/>
    <property type="project" value="UniProtKB-SubCell"/>
</dbReference>
<comment type="subcellular location">
    <subcellularLocation>
        <location evidence="1">Cell membrane</location>
        <topology evidence="1">Multi-pass membrane protein</topology>
    </subcellularLocation>
</comment>
<keyword evidence="6 8" id="KW-1133">Transmembrane helix</keyword>
<dbReference type="Proteomes" id="UP000067625">
    <property type="component" value="Chromosome"/>
</dbReference>
<dbReference type="InterPro" id="IPR004776">
    <property type="entry name" value="Mem_transp_PIN-like"/>
</dbReference>
<feature type="transmembrane region" description="Helical" evidence="8">
    <location>
        <begin position="237"/>
        <end position="260"/>
    </location>
</feature>
<evidence type="ECO:0000256" key="4">
    <source>
        <dbReference type="ARBA" id="ARBA00022475"/>
    </source>
</evidence>
<keyword evidence="10" id="KW-1185">Reference proteome</keyword>
<feature type="transmembrane region" description="Helical" evidence="8">
    <location>
        <begin position="6"/>
        <end position="24"/>
    </location>
</feature>
<keyword evidence="4" id="KW-1003">Cell membrane</keyword>